<dbReference type="InterPro" id="IPR004533">
    <property type="entry name" value="CDP-diaglyc--ser_O-PTrfase"/>
</dbReference>
<proteinExistence type="inferred from homology"/>
<keyword evidence="13" id="KW-1208">Phospholipid metabolism</keyword>
<evidence type="ECO:0000256" key="8">
    <source>
        <dbReference type="ARBA" id="ARBA00022692"/>
    </source>
</evidence>
<evidence type="ECO:0000256" key="6">
    <source>
        <dbReference type="ARBA" id="ARBA00022516"/>
    </source>
</evidence>
<comment type="subcellular location">
    <subcellularLocation>
        <location evidence="2">Endomembrane system</location>
        <topology evidence="2">Multi-pass membrane protein</topology>
    </subcellularLocation>
</comment>
<reference evidence="18" key="1">
    <citation type="journal article" date="2019" name="Int. J. Syst. Evol. Microbiol.">
        <title>The Global Catalogue of Microorganisms (GCM) 10K type strain sequencing project: providing services to taxonomists for standard genome sequencing and annotation.</title>
        <authorList>
            <consortium name="The Broad Institute Genomics Platform"/>
            <consortium name="The Broad Institute Genome Sequencing Center for Infectious Disease"/>
            <person name="Wu L."/>
            <person name="Ma J."/>
        </authorList>
    </citation>
    <scope>NUCLEOTIDE SEQUENCE [LARGE SCALE GENOMIC DNA]</scope>
    <source>
        <strain evidence="18">JCM 18326</strain>
    </source>
</reference>
<dbReference type="InterPro" id="IPR043130">
    <property type="entry name" value="CDP-OH_PTrfase_TM_dom"/>
</dbReference>
<accession>A0ABP9DDE0</accession>
<evidence type="ECO:0000256" key="11">
    <source>
        <dbReference type="ARBA" id="ARBA00023136"/>
    </source>
</evidence>
<organism evidence="17 18">
    <name type="scientific">Algivirga pacifica</name>
    <dbReference type="NCBI Taxonomy" id="1162670"/>
    <lineage>
        <taxon>Bacteria</taxon>
        <taxon>Pseudomonadati</taxon>
        <taxon>Bacteroidota</taxon>
        <taxon>Cytophagia</taxon>
        <taxon>Cytophagales</taxon>
        <taxon>Flammeovirgaceae</taxon>
        <taxon>Algivirga</taxon>
    </lineage>
</organism>
<dbReference type="Proteomes" id="UP001500298">
    <property type="component" value="Unassembled WGS sequence"/>
</dbReference>
<dbReference type="Gene3D" id="1.20.120.1760">
    <property type="match status" value="1"/>
</dbReference>
<comment type="caution">
    <text evidence="17">The sequence shown here is derived from an EMBL/GenBank/DDBJ whole genome shotgun (WGS) entry which is preliminary data.</text>
</comment>
<name>A0ABP9DDE0_9BACT</name>
<keyword evidence="6" id="KW-0444">Lipid biosynthesis</keyword>
<feature type="transmembrane region" description="Helical" evidence="16">
    <location>
        <begin position="152"/>
        <end position="170"/>
    </location>
</feature>
<evidence type="ECO:0000256" key="16">
    <source>
        <dbReference type="SAM" id="Phobius"/>
    </source>
</evidence>
<evidence type="ECO:0000256" key="15">
    <source>
        <dbReference type="RuleBase" id="RU003750"/>
    </source>
</evidence>
<feature type="transmembrane region" description="Helical" evidence="16">
    <location>
        <begin position="92"/>
        <end position="110"/>
    </location>
</feature>
<evidence type="ECO:0000256" key="2">
    <source>
        <dbReference type="ARBA" id="ARBA00004127"/>
    </source>
</evidence>
<evidence type="ECO:0000256" key="5">
    <source>
        <dbReference type="ARBA" id="ARBA00017171"/>
    </source>
</evidence>
<dbReference type="PANTHER" id="PTHR14269:SF61">
    <property type="entry name" value="CDP-DIACYLGLYCEROL--SERINE O-PHOSPHATIDYLTRANSFERASE"/>
    <property type="match status" value="1"/>
</dbReference>
<sequence length="234" mass="25692">MIKKHIPNALTTGNVLSGTVGIIFCFQGDLVMAAALMLLGAIFDFFDGFAARLLKVASPIGKELDSLADMVSFGVLPGMIAYHLLLKEAPHPYFPYVALLIPAFSALRLAKFNVDTRQSDRFIGVPTPANALLFGSLPVIAEVNPAYAPLVYNPWLLAGVAIVMSFLLVSELPLIAMKFKTFGWKKNEFRFVLLGLSCVFIVLFKVLAIPMIVITYILLSIMETIVHKDSKEKQ</sequence>
<dbReference type="PANTHER" id="PTHR14269">
    <property type="entry name" value="CDP-DIACYLGLYCEROL--GLYCEROL-3-PHOSPHATE 3-PHOSPHATIDYLTRANSFERASE-RELATED"/>
    <property type="match status" value="1"/>
</dbReference>
<evidence type="ECO:0000256" key="12">
    <source>
        <dbReference type="ARBA" id="ARBA00023209"/>
    </source>
</evidence>
<evidence type="ECO:0000256" key="10">
    <source>
        <dbReference type="ARBA" id="ARBA00023098"/>
    </source>
</evidence>
<evidence type="ECO:0000256" key="13">
    <source>
        <dbReference type="ARBA" id="ARBA00023264"/>
    </source>
</evidence>
<keyword evidence="10" id="KW-0443">Lipid metabolism</keyword>
<evidence type="ECO:0000256" key="7">
    <source>
        <dbReference type="ARBA" id="ARBA00022679"/>
    </source>
</evidence>
<keyword evidence="8 16" id="KW-0812">Transmembrane</keyword>
<keyword evidence="11 16" id="KW-0472">Membrane</keyword>
<evidence type="ECO:0000256" key="14">
    <source>
        <dbReference type="ARBA" id="ARBA00032361"/>
    </source>
</evidence>
<evidence type="ECO:0000256" key="3">
    <source>
        <dbReference type="ARBA" id="ARBA00010441"/>
    </source>
</evidence>
<feature type="transmembrane region" description="Helical" evidence="16">
    <location>
        <begin position="20"/>
        <end position="46"/>
    </location>
</feature>
<dbReference type="RefSeq" id="WP_345372056.1">
    <property type="nucleotide sequence ID" value="NZ_BAABJX010000035.1"/>
</dbReference>
<feature type="transmembrane region" description="Helical" evidence="16">
    <location>
        <begin position="122"/>
        <end position="140"/>
    </location>
</feature>
<keyword evidence="9 16" id="KW-1133">Transmembrane helix</keyword>
<feature type="transmembrane region" description="Helical" evidence="16">
    <location>
        <begin position="191"/>
        <end position="219"/>
    </location>
</feature>
<evidence type="ECO:0000313" key="18">
    <source>
        <dbReference type="Proteomes" id="UP001500298"/>
    </source>
</evidence>
<gene>
    <name evidence="17" type="ORF">GCM10023331_23630</name>
</gene>
<comment type="catalytic activity">
    <reaction evidence="1">
        <text>a CDP-1,2-diacyl-sn-glycerol + L-serine = a 1,2-diacyl-sn-glycero-3-phospho-L-serine + CMP + H(+)</text>
        <dbReference type="Rhea" id="RHEA:16913"/>
        <dbReference type="ChEBI" id="CHEBI:15378"/>
        <dbReference type="ChEBI" id="CHEBI:33384"/>
        <dbReference type="ChEBI" id="CHEBI:57262"/>
        <dbReference type="ChEBI" id="CHEBI:58332"/>
        <dbReference type="ChEBI" id="CHEBI:60377"/>
        <dbReference type="EC" id="2.7.8.8"/>
    </reaction>
</comment>
<comment type="similarity">
    <text evidence="3 15">Belongs to the CDP-alcohol phosphatidyltransferase class-I family.</text>
</comment>
<dbReference type="Pfam" id="PF01066">
    <property type="entry name" value="CDP-OH_P_transf"/>
    <property type="match status" value="1"/>
</dbReference>
<dbReference type="EMBL" id="BAABJX010000035">
    <property type="protein sequence ID" value="GAA4837741.1"/>
    <property type="molecule type" value="Genomic_DNA"/>
</dbReference>
<dbReference type="InterPro" id="IPR000462">
    <property type="entry name" value="CDP-OH_P_trans"/>
</dbReference>
<dbReference type="PROSITE" id="PS00379">
    <property type="entry name" value="CDP_ALCOHOL_P_TRANSF"/>
    <property type="match status" value="1"/>
</dbReference>
<evidence type="ECO:0000256" key="1">
    <source>
        <dbReference type="ARBA" id="ARBA00000287"/>
    </source>
</evidence>
<keyword evidence="7 15" id="KW-0808">Transferase</keyword>
<protein>
    <recommendedName>
        <fullName evidence="5">CDP-diacylglycerol--serine O-phosphatidyltransferase</fullName>
        <ecNumber evidence="4">2.7.8.8</ecNumber>
    </recommendedName>
    <alternativeName>
        <fullName evidence="14">Phosphatidylserine synthase</fullName>
    </alternativeName>
</protein>
<evidence type="ECO:0000256" key="9">
    <source>
        <dbReference type="ARBA" id="ARBA00022989"/>
    </source>
</evidence>
<keyword evidence="12" id="KW-0594">Phospholipid biosynthesis</keyword>
<dbReference type="InterPro" id="IPR048254">
    <property type="entry name" value="CDP_ALCOHOL_P_TRANSF_CS"/>
</dbReference>
<dbReference type="NCBIfam" id="TIGR00473">
    <property type="entry name" value="pssA"/>
    <property type="match status" value="1"/>
</dbReference>
<evidence type="ECO:0000256" key="4">
    <source>
        <dbReference type="ARBA" id="ARBA00013174"/>
    </source>
</evidence>
<dbReference type="EC" id="2.7.8.8" evidence="4"/>
<evidence type="ECO:0000313" key="17">
    <source>
        <dbReference type="EMBL" id="GAA4837741.1"/>
    </source>
</evidence>
<keyword evidence="18" id="KW-1185">Reference proteome</keyword>
<dbReference type="InterPro" id="IPR050324">
    <property type="entry name" value="CDP-alcohol_PTase-I"/>
</dbReference>